<reference evidence="4" key="1">
    <citation type="submission" date="2017-05" db="EMBL/GenBank/DDBJ databases">
        <authorList>
            <person name="Macchi M."/>
            <person name="Festa S."/>
            <person name="Coppotelli B.M."/>
            <person name="Morelli I.S."/>
        </authorList>
    </citation>
    <scope>NUCLEOTIDE SEQUENCE [LARGE SCALE GENOMIC DNA]</scope>
    <source>
        <strain evidence="4">I</strain>
    </source>
</reference>
<gene>
    <name evidence="3" type="ORF">BWR60_20700</name>
</gene>
<dbReference type="EMBL" id="NHON01000041">
    <property type="protein sequence ID" value="OWJ65207.1"/>
    <property type="molecule type" value="Genomic_DNA"/>
</dbReference>
<dbReference type="PROSITE" id="PS51123">
    <property type="entry name" value="OMPA_2"/>
    <property type="match status" value="1"/>
</dbReference>
<dbReference type="InterPro" id="IPR036737">
    <property type="entry name" value="OmpA-like_sf"/>
</dbReference>
<evidence type="ECO:0000259" key="2">
    <source>
        <dbReference type="PROSITE" id="PS51123"/>
    </source>
</evidence>
<accession>A0A211ZJF1</accession>
<dbReference type="Pfam" id="PF00691">
    <property type="entry name" value="OmpA"/>
    <property type="match status" value="1"/>
</dbReference>
<evidence type="ECO:0000313" key="4">
    <source>
        <dbReference type="Proteomes" id="UP000196655"/>
    </source>
</evidence>
<proteinExistence type="predicted"/>
<dbReference type="OrthoDB" id="8448151at2"/>
<dbReference type="InterPro" id="IPR006665">
    <property type="entry name" value="OmpA-like"/>
</dbReference>
<evidence type="ECO:0000313" key="3">
    <source>
        <dbReference type="EMBL" id="OWJ65207.1"/>
    </source>
</evidence>
<dbReference type="STRING" id="1122125.GCA_000423185_04284"/>
<dbReference type="SUPFAM" id="SSF103088">
    <property type="entry name" value="OmpA-like"/>
    <property type="match status" value="1"/>
</dbReference>
<keyword evidence="1" id="KW-0472">Membrane</keyword>
<feature type="domain" description="OmpA-like" evidence="2">
    <location>
        <begin position="137"/>
        <end position="243"/>
    </location>
</feature>
<dbReference type="Proteomes" id="UP000196655">
    <property type="component" value="Unassembled WGS sequence"/>
</dbReference>
<keyword evidence="4" id="KW-1185">Reference proteome</keyword>
<protein>
    <recommendedName>
        <fullName evidence="2">OmpA-like domain-containing protein</fullName>
    </recommendedName>
</protein>
<dbReference type="Gene3D" id="3.30.1330.60">
    <property type="entry name" value="OmpA-like domain"/>
    <property type="match status" value="1"/>
</dbReference>
<dbReference type="GO" id="GO:0016020">
    <property type="term" value="C:membrane"/>
    <property type="evidence" value="ECO:0007669"/>
    <property type="project" value="UniProtKB-UniRule"/>
</dbReference>
<evidence type="ECO:0000256" key="1">
    <source>
        <dbReference type="PROSITE-ProRule" id="PRU00473"/>
    </source>
</evidence>
<dbReference type="AlphaFoldDB" id="A0A211ZJF1"/>
<sequence>MVRSVMRFGLANRQQTGQRAWARAAVLVLPAALVLGTAIARAEDPLAGGDLSLDTRLLTRGEAARPAPLPVPTSAGPVTGPIPFLEPSYQPAAIPSLPGLVDEPAPAYDADVMVKGTGFADPNVKVKAMPGMNPNDMVGLLVGDGFRIRFTPGAEEIGTEAGDLLSGLVEKLAADGGSQIEIRAYAGAKPDPANARRVSLSRALNIRSFLIDRGIDSKRIALRALGNTSPPDQPADRVDLRIQ</sequence>
<name>A0A211ZJF1_9PROT</name>
<comment type="caution">
    <text evidence="3">The sequence shown here is derived from an EMBL/GenBank/DDBJ whole genome shotgun (WGS) entry which is preliminary data.</text>
</comment>
<organism evidence="3 4">
    <name type="scientific">Inquilinus limosus</name>
    <dbReference type="NCBI Taxonomy" id="171674"/>
    <lineage>
        <taxon>Bacteria</taxon>
        <taxon>Pseudomonadati</taxon>
        <taxon>Pseudomonadota</taxon>
        <taxon>Alphaproteobacteria</taxon>
        <taxon>Rhodospirillales</taxon>
        <taxon>Rhodospirillaceae</taxon>
        <taxon>Inquilinus</taxon>
    </lineage>
</organism>